<keyword evidence="3" id="KW-1185">Reference proteome</keyword>
<evidence type="ECO:0000313" key="2">
    <source>
        <dbReference type="EMBL" id="OOF67251.1"/>
    </source>
</evidence>
<dbReference type="Proteomes" id="UP000188820">
    <property type="component" value="Unassembled WGS sequence"/>
</dbReference>
<dbReference type="Gene3D" id="3.90.550.10">
    <property type="entry name" value="Spore Coat Polysaccharide Biosynthesis Protein SpsA, Chain A"/>
    <property type="match status" value="1"/>
</dbReference>
<organism evidence="2 3">
    <name type="scientific">Rodentibacter caecimuris</name>
    <dbReference type="NCBI Taxonomy" id="1796644"/>
    <lineage>
        <taxon>Bacteria</taxon>
        <taxon>Pseudomonadati</taxon>
        <taxon>Pseudomonadota</taxon>
        <taxon>Gammaproteobacteria</taxon>
        <taxon>Pasteurellales</taxon>
        <taxon>Pasteurellaceae</taxon>
        <taxon>Rodentibacter</taxon>
    </lineage>
</organism>
<sequence length="296" mass="34576">MFSIIVPSFNRPNEITNLLADLEKQTNYNFEVIIVDDCSIQPVTLNKKYPFDVKLIRNNINLGAAESRNIGARNASQDWLLFLDDDDRFMPNKCEVLINIIQQHNYEKINFIYHPAKCKMVNEHFTYVTKPFKNPKDITKENILLSNKIGGMPMVAITKAMFLKVGGLSVELRSLEDYDFLLKLICQKDFKPYYVDETLTFCTFHTKRSSVSTDTKNTELALDYICQRYVKTEKEKENFTINKNYILAYPYIMNLSRIAARYYFAIFKRNRKIKSLIIVLAILISPKLAINLKRFI</sequence>
<dbReference type="PANTHER" id="PTHR22916:SF3">
    <property type="entry name" value="UDP-GLCNAC:BETAGAL BETA-1,3-N-ACETYLGLUCOSAMINYLTRANSFERASE-LIKE PROTEIN 1"/>
    <property type="match status" value="1"/>
</dbReference>
<name>A0ABX3KV21_9PAST</name>
<dbReference type="InterPro" id="IPR001173">
    <property type="entry name" value="Glyco_trans_2-like"/>
</dbReference>
<dbReference type="RefSeq" id="WP_077464553.1">
    <property type="nucleotide sequence ID" value="NZ_MLAA01000045.1"/>
</dbReference>
<dbReference type="PANTHER" id="PTHR22916">
    <property type="entry name" value="GLYCOSYLTRANSFERASE"/>
    <property type="match status" value="1"/>
</dbReference>
<reference evidence="2 3" key="1">
    <citation type="submission" date="2016-10" db="EMBL/GenBank/DDBJ databases">
        <title>Rodentibacter gen. nov. and new species.</title>
        <authorList>
            <person name="Christensen H."/>
        </authorList>
    </citation>
    <scope>NUCLEOTIDE SEQUENCE [LARGE SCALE GENOMIC DNA]</scope>
    <source>
        <strain evidence="2 3">1998236014</strain>
    </source>
</reference>
<accession>A0ABX3KV21</accession>
<evidence type="ECO:0000259" key="1">
    <source>
        <dbReference type="Pfam" id="PF00535"/>
    </source>
</evidence>
<proteinExistence type="predicted"/>
<protein>
    <submittedName>
        <fullName evidence="2">Glycosyltransferase</fullName>
    </submittedName>
</protein>
<dbReference type="InterPro" id="IPR029044">
    <property type="entry name" value="Nucleotide-diphossugar_trans"/>
</dbReference>
<feature type="domain" description="Glycosyltransferase 2-like" evidence="1">
    <location>
        <begin position="3"/>
        <end position="128"/>
    </location>
</feature>
<gene>
    <name evidence="2" type="ORF">BKG89_09975</name>
</gene>
<dbReference type="SUPFAM" id="SSF53448">
    <property type="entry name" value="Nucleotide-diphospho-sugar transferases"/>
    <property type="match status" value="1"/>
</dbReference>
<dbReference type="Pfam" id="PF00535">
    <property type="entry name" value="Glycos_transf_2"/>
    <property type="match status" value="1"/>
</dbReference>
<dbReference type="EMBL" id="MLAA01000045">
    <property type="protein sequence ID" value="OOF67251.1"/>
    <property type="molecule type" value="Genomic_DNA"/>
</dbReference>
<comment type="caution">
    <text evidence="2">The sequence shown here is derived from an EMBL/GenBank/DDBJ whole genome shotgun (WGS) entry which is preliminary data.</text>
</comment>
<evidence type="ECO:0000313" key="3">
    <source>
        <dbReference type="Proteomes" id="UP000188820"/>
    </source>
</evidence>